<feature type="chain" id="PRO_5017458660" description="cellulase" evidence="8">
    <location>
        <begin position="19"/>
        <end position="374"/>
    </location>
</feature>
<dbReference type="STRING" id="2070753.A0A3A2ZSN5"/>
<evidence type="ECO:0000256" key="1">
    <source>
        <dbReference type="ARBA" id="ARBA00000966"/>
    </source>
</evidence>
<comment type="caution">
    <text evidence="10">The sequence shown here is derived from an EMBL/GenBank/DDBJ whole genome shotgun (WGS) entry which is preliminary data.</text>
</comment>
<dbReference type="PANTHER" id="PTHR34142">
    <property type="entry name" value="ENDO-BETA-1,4-GLUCANASE A"/>
    <property type="match status" value="1"/>
</dbReference>
<dbReference type="GO" id="GO:0009251">
    <property type="term" value="P:glucan catabolic process"/>
    <property type="evidence" value="ECO:0007669"/>
    <property type="project" value="TreeGrafter"/>
</dbReference>
<gene>
    <name evidence="10" type="ORF">PHISCL_01508</name>
</gene>
<name>A0A3A2ZSN5_9EURO</name>
<accession>A0A3A2ZSN5</accession>
<evidence type="ECO:0000256" key="5">
    <source>
        <dbReference type="ARBA" id="ARBA00023295"/>
    </source>
</evidence>
<comment type="similarity">
    <text evidence="2 7">Belongs to the glycosyl hydrolase 5 (cellulase A) family.</text>
</comment>
<dbReference type="GO" id="GO:0008810">
    <property type="term" value="F:cellulase activity"/>
    <property type="evidence" value="ECO:0007669"/>
    <property type="project" value="UniProtKB-EC"/>
</dbReference>
<evidence type="ECO:0000259" key="9">
    <source>
        <dbReference type="Pfam" id="PF00150"/>
    </source>
</evidence>
<organism evidence="10 11">
    <name type="scientific">Aspergillus sclerotialis</name>
    <dbReference type="NCBI Taxonomy" id="2070753"/>
    <lineage>
        <taxon>Eukaryota</taxon>
        <taxon>Fungi</taxon>
        <taxon>Dikarya</taxon>
        <taxon>Ascomycota</taxon>
        <taxon>Pezizomycotina</taxon>
        <taxon>Eurotiomycetes</taxon>
        <taxon>Eurotiomycetidae</taxon>
        <taxon>Eurotiales</taxon>
        <taxon>Aspergillaceae</taxon>
        <taxon>Aspergillus</taxon>
        <taxon>Aspergillus subgen. Polypaecilum</taxon>
    </lineage>
</organism>
<evidence type="ECO:0000256" key="3">
    <source>
        <dbReference type="ARBA" id="ARBA00012601"/>
    </source>
</evidence>
<evidence type="ECO:0000256" key="6">
    <source>
        <dbReference type="ARBA" id="ARBA00025192"/>
    </source>
</evidence>
<comment type="function">
    <text evidence="6">Has endoglucanase activity on substrates containing beta-1,4 glycosidic bonds, like in carboxymethylcellulose (CMC), hydroxyethylcellulose (HEC) and beta-glucan. Involved in the degradation of complex natural cellulosic substrates.</text>
</comment>
<dbReference type="SUPFAM" id="SSF51445">
    <property type="entry name" value="(Trans)glycosidases"/>
    <property type="match status" value="1"/>
</dbReference>
<proteinExistence type="inferred from homology"/>
<sequence length="374" mass="42193">MFLQKLAVGLSFVSASIAEIIYAGFNEAGGEFNPSVLPGTYGKDYAFIDKDHVQYYIDHGVNTFRVTLLMERMCPLEYGLGSKFNETYFSLYKEAVDYITTHGSYALIDPHNYMRYNNASDQPYSGSVIGNSSDPNAATTEQFAGFWRELASRFRYNPNVLFGINNEPHNMTTELILHNDQAAMDAIRSTGASQLVLVPGNGFTNAEIWTNLTGNGLELGSTPSSEIMGKIYDPIDNWAFDMHLYMDYDFSGTHDQCVGVNFGVENLVLVTEWLEKHNFKAFLSEFGAGYNKVCYEALDNTITYLENRSPWIGWTYWAAGPIWWNNNGVPTDSAEPYKGKGFKTTWPIVLEPHVRSYQPMKRFGITSNFKNKCV</sequence>
<dbReference type="OrthoDB" id="5823761at2759"/>
<evidence type="ECO:0000256" key="4">
    <source>
        <dbReference type="ARBA" id="ARBA00022801"/>
    </source>
</evidence>
<dbReference type="InterPro" id="IPR017853">
    <property type="entry name" value="GH"/>
</dbReference>
<keyword evidence="8" id="KW-0732">Signal</keyword>
<dbReference type="Pfam" id="PF00150">
    <property type="entry name" value="Cellulase"/>
    <property type="match status" value="1"/>
</dbReference>
<dbReference type="Gene3D" id="3.20.20.80">
    <property type="entry name" value="Glycosidases"/>
    <property type="match status" value="1"/>
</dbReference>
<keyword evidence="4 7" id="KW-0378">Hydrolase</keyword>
<evidence type="ECO:0000256" key="7">
    <source>
        <dbReference type="RuleBase" id="RU361153"/>
    </source>
</evidence>
<dbReference type="Proteomes" id="UP000266188">
    <property type="component" value="Unassembled WGS sequence"/>
</dbReference>
<keyword evidence="11" id="KW-1185">Reference proteome</keyword>
<dbReference type="EMBL" id="MVGC01000028">
    <property type="protein sequence ID" value="RJE26158.1"/>
    <property type="molecule type" value="Genomic_DNA"/>
</dbReference>
<protein>
    <recommendedName>
        <fullName evidence="3">cellulase</fullName>
        <ecNumber evidence="3">3.2.1.4</ecNumber>
    </recommendedName>
</protein>
<keyword evidence="5 7" id="KW-0326">Glycosidase</keyword>
<feature type="signal peptide" evidence="8">
    <location>
        <begin position="1"/>
        <end position="18"/>
    </location>
</feature>
<dbReference type="PANTHER" id="PTHR34142:SF1">
    <property type="entry name" value="GLYCOSIDE HYDROLASE FAMILY 5 DOMAIN-CONTAINING PROTEIN"/>
    <property type="match status" value="1"/>
</dbReference>
<evidence type="ECO:0000313" key="11">
    <source>
        <dbReference type="Proteomes" id="UP000266188"/>
    </source>
</evidence>
<dbReference type="InterPro" id="IPR001547">
    <property type="entry name" value="Glyco_hydro_5"/>
</dbReference>
<comment type="catalytic activity">
    <reaction evidence="1">
        <text>Endohydrolysis of (1-&gt;4)-beta-D-glucosidic linkages in cellulose, lichenin and cereal beta-D-glucans.</text>
        <dbReference type="EC" id="3.2.1.4"/>
    </reaction>
</comment>
<reference evidence="11" key="1">
    <citation type="submission" date="2017-02" db="EMBL/GenBank/DDBJ databases">
        <authorList>
            <person name="Tafer H."/>
            <person name="Lopandic K."/>
        </authorList>
    </citation>
    <scope>NUCLEOTIDE SEQUENCE [LARGE SCALE GENOMIC DNA]</scope>
    <source>
        <strain evidence="11">CBS 366.77</strain>
    </source>
</reference>
<evidence type="ECO:0000313" key="10">
    <source>
        <dbReference type="EMBL" id="RJE26158.1"/>
    </source>
</evidence>
<dbReference type="EC" id="3.2.1.4" evidence="3"/>
<evidence type="ECO:0000256" key="2">
    <source>
        <dbReference type="ARBA" id="ARBA00005641"/>
    </source>
</evidence>
<feature type="domain" description="Glycoside hydrolase family 5" evidence="9">
    <location>
        <begin position="27"/>
        <end position="319"/>
    </location>
</feature>
<evidence type="ECO:0000256" key="8">
    <source>
        <dbReference type="SAM" id="SignalP"/>
    </source>
</evidence>
<dbReference type="AlphaFoldDB" id="A0A3A2ZSN5"/>